<dbReference type="Pfam" id="PF00817">
    <property type="entry name" value="IMS"/>
    <property type="match status" value="1"/>
</dbReference>
<dbReference type="PANTHER" id="PTHR35369">
    <property type="entry name" value="BLR3025 PROTEIN-RELATED"/>
    <property type="match status" value="1"/>
</dbReference>
<dbReference type="PANTHER" id="PTHR35369:SF2">
    <property type="entry name" value="BLR3025 PROTEIN"/>
    <property type="match status" value="1"/>
</dbReference>
<dbReference type="Proteomes" id="UP000886339">
    <property type="component" value="Unassembled WGS sequence"/>
</dbReference>
<dbReference type="InterPro" id="IPR001126">
    <property type="entry name" value="UmuC"/>
</dbReference>
<evidence type="ECO:0000259" key="2">
    <source>
        <dbReference type="Pfam" id="PF00817"/>
    </source>
</evidence>
<reference evidence="3" key="1">
    <citation type="journal article" date="2020" name="mSystems">
        <title>Genome- and Community-Level Interaction Insights into Carbon Utilization and Element Cycling Functions of Hydrothermarchaeota in Hydrothermal Sediment.</title>
        <authorList>
            <person name="Zhou Z."/>
            <person name="Liu Y."/>
            <person name="Xu W."/>
            <person name="Pan J."/>
            <person name="Luo Z.H."/>
            <person name="Li M."/>
        </authorList>
    </citation>
    <scope>NUCLEOTIDE SEQUENCE [LARGE SCALE GENOMIC DNA]</scope>
    <source>
        <strain evidence="3">HyVt-458</strain>
    </source>
</reference>
<dbReference type="GO" id="GO:0006281">
    <property type="term" value="P:DNA repair"/>
    <property type="evidence" value="ECO:0007669"/>
    <property type="project" value="InterPro"/>
</dbReference>
<dbReference type="InterPro" id="IPR050356">
    <property type="entry name" value="SulA_CellDiv_inhibitor"/>
</dbReference>
<dbReference type="InterPro" id="IPR043502">
    <property type="entry name" value="DNA/RNA_pol_sf"/>
</dbReference>
<feature type="domain" description="UmuC" evidence="2">
    <location>
        <begin position="21"/>
        <end position="142"/>
    </location>
</feature>
<comment type="caution">
    <text evidence="3">The sequence shown here is derived from an EMBL/GenBank/DDBJ whole genome shotgun (WGS) entry which is preliminary data.</text>
</comment>
<sequence length="477" mass="54435">MLWLGFYFPQLPLSIFAGEQTVPLAVTRREKGRDLIDRCNELARAQGIHAGMPLNTALSLLSSLQVRERDRAREQQQLEALAGWAWQYSSRISFDPLLMLLEVGASLKLFGGFSSLLERMQQEQPAAADLQHWALAPSPSAAALLARYRPKARITDPGQLPGQLADIPLQRLTRRRQVLELMQGIGLSSIGDCLRLPRPELARRVEPEFVLLLDRLLGRVPDPRPLWQPPEIFEQRLLLLHEIGQASALLFPARRLVESLCGFLRGRDGAAQRLQWQFLHRDAPPTPLAQGMLAPGREVEYMLEIFRQSLERLSLPEAVVEMVLRVDDWQAFQEQAGDLFDSGAGAQDNSFLERLRARMGSEAVQGIQVHPDHRPEHAWRYCEPLEKAGDRCAVSVSHGHQPIWLLPKPQSLLVRRGRPCYRGELRLQVFSQRIESGWWDDADVARDYYRASNSSGQQLWIYRDRRSGRWFLQGFFD</sequence>
<protein>
    <submittedName>
        <fullName evidence="3">DNA polymerase Y family protein</fullName>
    </submittedName>
</protein>
<dbReference type="EMBL" id="DRLF01000187">
    <property type="protein sequence ID" value="HEC06233.1"/>
    <property type="molecule type" value="Genomic_DNA"/>
</dbReference>
<proteinExistence type="predicted"/>
<gene>
    <name evidence="3" type="ORF">ENJ12_05250</name>
</gene>
<evidence type="ECO:0000313" key="3">
    <source>
        <dbReference type="EMBL" id="HEC06233.1"/>
    </source>
</evidence>
<organism evidence="3">
    <name type="scientific">Thiolapillus brandeum</name>
    <dbReference type="NCBI Taxonomy" id="1076588"/>
    <lineage>
        <taxon>Bacteria</taxon>
        <taxon>Pseudomonadati</taxon>
        <taxon>Pseudomonadota</taxon>
        <taxon>Gammaproteobacteria</taxon>
        <taxon>Chromatiales</taxon>
        <taxon>Sedimenticolaceae</taxon>
        <taxon>Thiolapillus</taxon>
    </lineage>
</organism>
<accession>A0A831RY36</accession>
<dbReference type="Gene3D" id="3.40.1170.60">
    <property type="match status" value="1"/>
</dbReference>
<evidence type="ECO:0000256" key="1">
    <source>
        <dbReference type="ARBA" id="ARBA00022763"/>
    </source>
</evidence>
<keyword evidence="1" id="KW-0227">DNA damage</keyword>
<dbReference type="CDD" id="cd03468">
    <property type="entry name" value="PolY_like"/>
    <property type="match status" value="1"/>
</dbReference>
<dbReference type="AlphaFoldDB" id="A0A831RY36"/>
<name>A0A831RY36_9GAMM</name>
<dbReference type="SUPFAM" id="SSF56672">
    <property type="entry name" value="DNA/RNA polymerases"/>
    <property type="match status" value="1"/>
</dbReference>